<evidence type="ECO:0000313" key="2">
    <source>
        <dbReference type="EMBL" id="KAF7821646.1"/>
    </source>
</evidence>
<dbReference type="AlphaFoldDB" id="A0A834WJF0"/>
<comment type="caution">
    <text evidence="2">The sequence shown here is derived from an EMBL/GenBank/DDBJ whole genome shotgun (WGS) entry which is preliminary data.</text>
</comment>
<reference evidence="2" key="1">
    <citation type="submission" date="2020-09" db="EMBL/GenBank/DDBJ databases">
        <title>Genome-Enabled Discovery of Anthraquinone Biosynthesis in Senna tora.</title>
        <authorList>
            <person name="Kang S.-H."/>
            <person name="Pandey R.P."/>
            <person name="Lee C.-M."/>
            <person name="Sim J.-S."/>
            <person name="Jeong J.-T."/>
            <person name="Choi B.-S."/>
            <person name="Jung M."/>
            <person name="Ginzburg D."/>
            <person name="Zhao K."/>
            <person name="Won S.Y."/>
            <person name="Oh T.-J."/>
            <person name="Yu Y."/>
            <person name="Kim N.-H."/>
            <person name="Lee O.R."/>
            <person name="Lee T.-H."/>
            <person name="Bashyal P."/>
            <person name="Kim T.-S."/>
            <person name="Lee W.-H."/>
            <person name="Kawkins C."/>
            <person name="Kim C.-K."/>
            <person name="Kim J.S."/>
            <person name="Ahn B.O."/>
            <person name="Rhee S.Y."/>
            <person name="Sohng J.K."/>
        </authorList>
    </citation>
    <scope>NUCLEOTIDE SEQUENCE</scope>
    <source>
        <tissue evidence="2">Leaf</tissue>
    </source>
</reference>
<evidence type="ECO:0000313" key="3">
    <source>
        <dbReference type="Proteomes" id="UP000634136"/>
    </source>
</evidence>
<sequence>MAQGSLPKSFKTIRVGRPRGSPSIKNQ</sequence>
<keyword evidence="3" id="KW-1185">Reference proteome</keyword>
<name>A0A834WJF0_9FABA</name>
<feature type="region of interest" description="Disordered" evidence="1">
    <location>
        <begin position="1"/>
        <end position="27"/>
    </location>
</feature>
<proteinExistence type="predicted"/>
<dbReference type="Proteomes" id="UP000634136">
    <property type="component" value="Unassembled WGS sequence"/>
</dbReference>
<dbReference type="EMBL" id="JAAIUW010000008">
    <property type="protein sequence ID" value="KAF7821646.1"/>
    <property type="molecule type" value="Genomic_DNA"/>
</dbReference>
<organism evidence="2 3">
    <name type="scientific">Senna tora</name>
    <dbReference type="NCBI Taxonomy" id="362788"/>
    <lineage>
        <taxon>Eukaryota</taxon>
        <taxon>Viridiplantae</taxon>
        <taxon>Streptophyta</taxon>
        <taxon>Embryophyta</taxon>
        <taxon>Tracheophyta</taxon>
        <taxon>Spermatophyta</taxon>
        <taxon>Magnoliopsida</taxon>
        <taxon>eudicotyledons</taxon>
        <taxon>Gunneridae</taxon>
        <taxon>Pentapetalae</taxon>
        <taxon>rosids</taxon>
        <taxon>fabids</taxon>
        <taxon>Fabales</taxon>
        <taxon>Fabaceae</taxon>
        <taxon>Caesalpinioideae</taxon>
        <taxon>Cassia clade</taxon>
        <taxon>Senna</taxon>
    </lineage>
</organism>
<evidence type="ECO:0000256" key="1">
    <source>
        <dbReference type="SAM" id="MobiDB-lite"/>
    </source>
</evidence>
<accession>A0A834WJF0</accession>
<protein>
    <submittedName>
        <fullName evidence="2">Uncharacterized protein</fullName>
    </submittedName>
</protein>
<gene>
    <name evidence="2" type="ORF">G2W53_027101</name>
</gene>